<dbReference type="AlphaFoldDB" id="A0A432MFS1"/>
<proteinExistence type="predicted"/>
<comment type="caution">
    <text evidence="2">The sequence shown here is derived from an EMBL/GenBank/DDBJ whole genome shotgun (WGS) entry which is preliminary data.</text>
</comment>
<accession>A0A432MFS1</accession>
<dbReference type="Pfam" id="PF05258">
    <property type="entry name" value="DciA"/>
    <property type="match status" value="1"/>
</dbReference>
<reference evidence="2 3" key="1">
    <citation type="submission" date="2018-12" db="EMBL/GenBank/DDBJ databases">
        <authorList>
            <person name="Toschakov S.V."/>
        </authorList>
    </citation>
    <scope>NUCLEOTIDE SEQUENCE [LARGE SCALE GENOMIC DNA]</scope>
    <source>
        <strain evidence="2 3">GM2012</strain>
    </source>
</reference>
<dbReference type="PANTHER" id="PTHR36456:SF1">
    <property type="entry name" value="UPF0232 PROTEIN SCO3875"/>
    <property type="match status" value="1"/>
</dbReference>
<dbReference type="InterPro" id="IPR007922">
    <property type="entry name" value="DciA-like"/>
</dbReference>
<reference evidence="2 3" key="2">
    <citation type="submission" date="2019-01" db="EMBL/GenBank/DDBJ databases">
        <title>Tautonia sociabilis, a novel thermotolerant planctomycete of Isosphaeraceae family, isolated from a 4000 m deep subterranean habitat.</title>
        <authorList>
            <person name="Kovaleva O.L."/>
            <person name="Elcheninov A.G."/>
            <person name="Van Heerden E."/>
            <person name="Toshchakov S.V."/>
            <person name="Novikov A."/>
            <person name="Bonch-Osmolovskaya E.A."/>
            <person name="Kublanov I.V."/>
        </authorList>
    </citation>
    <scope>NUCLEOTIDE SEQUENCE [LARGE SCALE GENOMIC DNA]</scope>
    <source>
        <strain evidence="2 3">GM2012</strain>
    </source>
</reference>
<feature type="region of interest" description="Disordered" evidence="1">
    <location>
        <begin position="1"/>
        <end position="20"/>
    </location>
</feature>
<dbReference type="OrthoDB" id="288111at2"/>
<name>A0A432MFS1_9BACT</name>
<evidence type="ECO:0000313" key="3">
    <source>
        <dbReference type="Proteomes" id="UP000280296"/>
    </source>
</evidence>
<dbReference type="RefSeq" id="WP_126727023.1">
    <property type="nucleotide sequence ID" value="NZ_RYZH01000041.1"/>
</dbReference>
<sequence>MKKRSHRGDPDRGGGPVPLSEALGALFASRGYARTRAQGELEAAWEAAVGPEVAERTRLGGVRHGVLSVTVAHPTLLEELAAFRKPTILAALRRGAPGSPVRDIRFRVGPIEA</sequence>
<evidence type="ECO:0000313" key="2">
    <source>
        <dbReference type="EMBL" id="RUL85279.1"/>
    </source>
</evidence>
<protein>
    <submittedName>
        <fullName evidence="2">DUF721 domain-containing protein</fullName>
    </submittedName>
</protein>
<dbReference type="Proteomes" id="UP000280296">
    <property type="component" value="Unassembled WGS sequence"/>
</dbReference>
<dbReference type="PANTHER" id="PTHR36456">
    <property type="entry name" value="UPF0232 PROTEIN SCO3875"/>
    <property type="match status" value="1"/>
</dbReference>
<keyword evidence="3" id="KW-1185">Reference proteome</keyword>
<gene>
    <name evidence="2" type="ORF">TsocGM_18905</name>
</gene>
<organism evidence="2 3">
    <name type="scientific">Tautonia sociabilis</name>
    <dbReference type="NCBI Taxonomy" id="2080755"/>
    <lineage>
        <taxon>Bacteria</taxon>
        <taxon>Pseudomonadati</taxon>
        <taxon>Planctomycetota</taxon>
        <taxon>Planctomycetia</taxon>
        <taxon>Isosphaerales</taxon>
        <taxon>Isosphaeraceae</taxon>
        <taxon>Tautonia</taxon>
    </lineage>
</organism>
<dbReference type="EMBL" id="RYZH01000041">
    <property type="protein sequence ID" value="RUL85279.1"/>
    <property type="molecule type" value="Genomic_DNA"/>
</dbReference>
<evidence type="ECO:0000256" key="1">
    <source>
        <dbReference type="SAM" id="MobiDB-lite"/>
    </source>
</evidence>